<dbReference type="InterPro" id="IPR027417">
    <property type="entry name" value="P-loop_NTPase"/>
</dbReference>
<dbReference type="OrthoDB" id="9809324at2"/>
<dbReference type="AlphaFoldDB" id="A0A1I7GEH0"/>
<organism evidence="3 4">
    <name type="scientific">Alicyclobacillus macrosporangiidus</name>
    <dbReference type="NCBI Taxonomy" id="392015"/>
    <lineage>
        <taxon>Bacteria</taxon>
        <taxon>Bacillati</taxon>
        <taxon>Bacillota</taxon>
        <taxon>Bacilli</taxon>
        <taxon>Bacillales</taxon>
        <taxon>Alicyclobacillaceae</taxon>
        <taxon>Alicyclobacillus</taxon>
    </lineage>
</organism>
<dbReference type="InterPro" id="IPR041685">
    <property type="entry name" value="AAA_GajA/Old/RecF-like"/>
</dbReference>
<name>A0A1I7GEH0_9BACL</name>
<protein>
    <submittedName>
        <fullName evidence="3">Predicted ATPase</fullName>
    </submittedName>
</protein>
<dbReference type="GO" id="GO:0016887">
    <property type="term" value="F:ATP hydrolysis activity"/>
    <property type="evidence" value="ECO:0007669"/>
    <property type="project" value="InterPro"/>
</dbReference>
<dbReference type="InterPro" id="IPR003959">
    <property type="entry name" value="ATPase_AAA_core"/>
</dbReference>
<dbReference type="Pfam" id="PF13175">
    <property type="entry name" value="AAA_15"/>
    <property type="match status" value="1"/>
</dbReference>
<dbReference type="GO" id="GO:0005524">
    <property type="term" value="F:ATP binding"/>
    <property type="evidence" value="ECO:0007669"/>
    <property type="project" value="InterPro"/>
</dbReference>
<dbReference type="Pfam" id="PF13304">
    <property type="entry name" value="AAA_21"/>
    <property type="match status" value="1"/>
</dbReference>
<evidence type="ECO:0000313" key="3">
    <source>
        <dbReference type="EMBL" id="SFU46844.1"/>
    </source>
</evidence>
<reference evidence="4" key="1">
    <citation type="submission" date="2016-10" db="EMBL/GenBank/DDBJ databases">
        <authorList>
            <person name="Varghese N."/>
        </authorList>
    </citation>
    <scope>NUCLEOTIDE SEQUENCE [LARGE SCALE GENOMIC DNA]</scope>
    <source>
        <strain evidence="4">DSM 17980</strain>
    </source>
</reference>
<evidence type="ECO:0000313" key="4">
    <source>
        <dbReference type="Proteomes" id="UP000183508"/>
    </source>
</evidence>
<sequence length="431" mass="47646">MIRSLHFRNFKSFYDAEIKLEPLTIVIGSNASGKSNALDGLRILSESSTGTDLAVVLDGYRGKESSGVRGGSKSCPRFGSDTFTLGATVDSGEEGRSLYYELSVTVGDRIYVQAESLSEIVQTRRGNSQKRMLYQTVSDNQSPGDITVEYNNQKRGPNPQFQCLKFQSVLSQVASRLPKKTAAETRIHEMADKVMEQLQSVLFLDPIPHEMRDYVPHTSVELSPSAWNMSAALDKLMQEDPAHKVRVVNFLRQLPDQEITDVGVVRTPLGDVMLRVQERAGRDTYWIDARGLSDGTLRSLAIVTALLSEQPGSLVVIEEVDNGVHPSRARAILSLLGELCGERDIHLLVTTHNPALLNAVTGEEAVGVVVCYRDRTEGDSRFVPLVNLDAYFRIAAHERIGDAMESGEITRAVLGEDTQVNREALEWLRSL</sequence>
<feature type="domain" description="ATPase AAA-type core" evidence="2">
    <location>
        <begin position="281"/>
        <end position="358"/>
    </location>
</feature>
<dbReference type="PIRSF" id="PIRSF029347">
    <property type="entry name" value="RecF"/>
    <property type="match status" value="1"/>
</dbReference>
<dbReference type="EMBL" id="FPBV01000002">
    <property type="protein sequence ID" value="SFU46844.1"/>
    <property type="molecule type" value="Genomic_DNA"/>
</dbReference>
<dbReference type="PANTHER" id="PTHR40396:SF1">
    <property type="entry name" value="ATPASE AAA-TYPE CORE DOMAIN-CONTAINING PROTEIN"/>
    <property type="match status" value="1"/>
</dbReference>
<keyword evidence="4" id="KW-1185">Reference proteome</keyword>
<dbReference type="Gene3D" id="3.40.50.300">
    <property type="entry name" value="P-loop containing nucleotide triphosphate hydrolases"/>
    <property type="match status" value="2"/>
</dbReference>
<feature type="domain" description="Endonuclease GajA/Old nuclease/RecF-like AAA" evidence="1">
    <location>
        <begin position="1"/>
        <end position="48"/>
    </location>
</feature>
<evidence type="ECO:0000259" key="2">
    <source>
        <dbReference type="Pfam" id="PF13304"/>
    </source>
</evidence>
<dbReference type="RefSeq" id="WP_074949548.1">
    <property type="nucleotide sequence ID" value="NZ_FPBV01000002.1"/>
</dbReference>
<accession>A0A1I7GEH0</accession>
<dbReference type="Proteomes" id="UP000183508">
    <property type="component" value="Unassembled WGS sequence"/>
</dbReference>
<dbReference type="STRING" id="392015.SAMN05421543_102164"/>
<dbReference type="SUPFAM" id="SSF52540">
    <property type="entry name" value="P-loop containing nucleoside triphosphate hydrolases"/>
    <property type="match status" value="1"/>
</dbReference>
<proteinExistence type="predicted"/>
<gene>
    <name evidence="3" type="ORF">SAMN05421543_102164</name>
</gene>
<evidence type="ECO:0000259" key="1">
    <source>
        <dbReference type="Pfam" id="PF13175"/>
    </source>
</evidence>
<dbReference type="InterPro" id="IPR014555">
    <property type="entry name" value="RecF-like"/>
</dbReference>
<dbReference type="PANTHER" id="PTHR40396">
    <property type="entry name" value="ATPASE-LIKE PROTEIN"/>
    <property type="match status" value="1"/>
</dbReference>